<reference evidence="2" key="1">
    <citation type="submission" date="2021-05" db="EMBL/GenBank/DDBJ databases">
        <title>The genome of the haptophyte Pavlova lutheri (Diacronema luteri, Pavlovales) - a model for lipid biosynthesis in eukaryotic algae.</title>
        <authorList>
            <person name="Hulatt C.J."/>
            <person name="Posewitz M.C."/>
        </authorList>
    </citation>
    <scope>NUCLEOTIDE SEQUENCE</scope>
    <source>
        <strain evidence="2">NIVA-4/92</strain>
    </source>
</reference>
<keyword evidence="3" id="KW-1185">Reference proteome</keyword>
<proteinExistence type="predicted"/>
<dbReference type="OMA" id="RIDACAC"/>
<protein>
    <submittedName>
        <fullName evidence="2">Uncharacterized protein</fullName>
    </submittedName>
</protein>
<sequence>MRGALAVVLLGACCAVSFELDACPADRCGAASAGAAACPLGSDTGLVSEAGGAAEKLFVRNDSPLPARLLRVDEAGDEFEHALLPPAGRITVDTAQGIVWRARAPVPANADGGADGGRGRLLLEHKVQPVRIDACACPPRVAPACHRPPFRGYRTTWDPVVFENASPHALSLEWFDGACEEALRVGRSTELPPFASVRFIATYGHTFRARAASGVLLREHTIGDVVIRACGDERAAARAPAAAADARSAAEEEGEGEAHAARAAALVAGNNALRLELASALRQLSALRGLANATVATPPTATAAAGTMAALGARSVEAHSALTAQLLGALPTVGGSPA</sequence>
<evidence type="ECO:0000256" key="1">
    <source>
        <dbReference type="SAM" id="SignalP"/>
    </source>
</evidence>
<evidence type="ECO:0000313" key="3">
    <source>
        <dbReference type="Proteomes" id="UP000751190"/>
    </source>
</evidence>
<feature type="signal peptide" evidence="1">
    <location>
        <begin position="1"/>
        <end position="15"/>
    </location>
</feature>
<dbReference type="Proteomes" id="UP000751190">
    <property type="component" value="Unassembled WGS sequence"/>
</dbReference>
<organism evidence="2 3">
    <name type="scientific">Diacronema lutheri</name>
    <name type="common">Unicellular marine alga</name>
    <name type="synonym">Monochrysis lutheri</name>
    <dbReference type="NCBI Taxonomy" id="2081491"/>
    <lineage>
        <taxon>Eukaryota</taxon>
        <taxon>Haptista</taxon>
        <taxon>Haptophyta</taxon>
        <taxon>Pavlovophyceae</taxon>
        <taxon>Pavlovales</taxon>
        <taxon>Pavlovaceae</taxon>
        <taxon>Diacronema</taxon>
    </lineage>
</organism>
<name>A0A8J5X6P1_DIALT</name>
<evidence type="ECO:0000313" key="2">
    <source>
        <dbReference type="EMBL" id="KAG8460563.1"/>
    </source>
</evidence>
<dbReference type="EMBL" id="JAGTXO010000032">
    <property type="protein sequence ID" value="KAG8460563.1"/>
    <property type="molecule type" value="Genomic_DNA"/>
</dbReference>
<comment type="caution">
    <text evidence="2">The sequence shown here is derived from an EMBL/GenBank/DDBJ whole genome shotgun (WGS) entry which is preliminary data.</text>
</comment>
<dbReference type="AlphaFoldDB" id="A0A8J5X6P1"/>
<feature type="chain" id="PRO_5035169960" evidence="1">
    <location>
        <begin position="16"/>
        <end position="338"/>
    </location>
</feature>
<accession>A0A8J5X6P1</accession>
<gene>
    <name evidence="2" type="ORF">KFE25_013213</name>
</gene>
<keyword evidence="1" id="KW-0732">Signal</keyword>